<sequence>MRRDDYERRRIRDIYDRNVRRVRALADARDRYRTDRDGDVLAPRRFIVSERRSRLEGFGYGDRRPDDRYWSRAHGSYRFDDRRVYRRVGLGRFVREDDYDREYRRERARSRDVERYRRGYGPRFGRLRLRPREIRQSRMYGGEERRRYRLFRRQRERVGDVNSAAESRKRAEGTTKQRPVTKKCLDEELDQFRGSN</sequence>
<feature type="region of interest" description="Disordered" evidence="1">
    <location>
        <begin position="158"/>
        <end position="196"/>
    </location>
</feature>
<reference evidence="2" key="1">
    <citation type="journal article" date="2012" name="Proc. Natl. Acad. Sci. U.S.A.">
        <title>Antigenic diversity is generated by distinct evolutionary mechanisms in African trypanosome species.</title>
        <authorList>
            <person name="Jackson A.P."/>
            <person name="Berry A."/>
            <person name="Aslett M."/>
            <person name="Allison H.C."/>
            <person name="Burton P."/>
            <person name="Vavrova-Anderson J."/>
            <person name="Brown R."/>
            <person name="Browne H."/>
            <person name="Corton N."/>
            <person name="Hauser H."/>
            <person name="Gamble J."/>
            <person name="Gilderthorp R."/>
            <person name="Marcello L."/>
            <person name="McQuillan J."/>
            <person name="Otto T.D."/>
            <person name="Quail M.A."/>
            <person name="Sanders M.J."/>
            <person name="van Tonder A."/>
            <person name="Ginger M.L."/>
            <person name="Field M.C."/>
            <person name="Barry J.D."/>
            <person name="Hertz-Fowler C."/>
            <person name="Berriman M."/>
        </authorList>
    </citation>
    <scope>NUCLEOTIDE SEQUENCE</scope>
    <source>
        <strain evidence="2">Y486</strain>
    </source>
</reference>
<organism evidence="2">
    <name type="scientific">Trypanosoma vivax (strain Y486)</name>
    <dbReference type="NCBI Taxonomy" id="1055687"/>
    <lineage>
        <taxon>Eukaryota</taxon>
        <taxon>Discoba</taxon>
        <taxon>Euglenozoa</taxon>
        <taxon>Kinetoplastea</taxon>
        <taxon>Metakinetoplastina</taxon>
        <taxon>Trypanosomatida</taxon>
        <taxon>Trypanosomatidae</taxon>
        <taxon>Trypanosoma</taxon>
        <taxon>Duttonella</taxon>
    </lineage>
</organism>
<dbReference type="AlphaFoldDB" id="G0TWF9"/>
<name>G0TWF9_TRYVY</name>
<gene>
    <name evidence="2" type="ORF">TVY486_0600880</name>
</gene>
<evidence type="ECO:0008006" key="3">
    <source>
        <dbReference type="Google" id="ProtNLM"/>
    </source>
</evidence>
<evidence type="ECO:0000256" key="1">
    <source>
        <dbReference type="SAM" id="MobiDB-lite"/>
    </source>
</evidence>
<proteinExistence type="predicted"/>
<evidence type="ECO:0000313" key="2">
    <source>
        <dbReference type="EMBL" id="CCC48297.1"/>
    </source>
</evidence>
<protein>
    <recommendedName>
        <fullName evidence="3">Chromatin target of PRMT1 protein C-terminal domain-containing protein</fullName>
    </recommendedName>
</protein>
<dbReference type="EMBL" id="HE573022">
    <property type="protein sequence ID" value="CCC48297.1"/>
    <property type="molecule type" value="Genomic_DNA"/>
</dbReference>
<accession>G0TWF9</accession>
<feature type="compositionally biased region" description="Basic and acidic residues" evidence="1">
    <location>
        <begin position="166"/>
        <end position="175"/>
    </location>
</feature>
<dbReference type="VEuPathDB" id="TriTrypDB:TvY486_0600880"/>